<organism evidence="2 3">
    <name type="scientific">Maritimibacter dapengensis</name>
    <dbReference type="NCBI Taxonomy" id="2836868"/>
    <lineage>
        <taxon>Bacteria</taxon>
        <taxon>Pseudomonadati</taxon>
        <taxon>Pseudomonadota</taxon>
        <taxon>Alphaproteobacteria</taxon>
        <taxon>Rhodobacterales</taxon>
        <taxon>Roseobacteraceae</taxon>
        <taxon>Maritimibacter</taxon>
    </lineage>
</organism>
<dbReference type="Proteomes" id="UP000756530">
    <property type="component" value="Unassembled WGS sequence"/>
</dbReference>
<evidence type="ECO:0000313" key="3">
    <source>
        <dbReference type="Proteomes" id="UP000756530"/>
    </source>
</evidence>
<feature type="transmembrane region" description="Helical" evidence="1">
    <location>
        <begin position="102"/>
        <end position="121"/>
    </location>
</feature>
<comment type="caution">
    <text evidence="2">The sequence shown here is derived from an EMBL/GenBank/DDBJ whole genome shotgun (WGS) entry which is preliminary data.</text>
</comment>
<name>A0ABS6SYV4_9RHOB</name>
<dbReference type="EMBL" id="JAHUZE010000001">
    <property type="protein sequence ID" value="MBV7377327.1"/>
    <property type="molecule type" value="Genomic_DNA"/>
</dbReference>
<dbReference type="InterPro" id="IPR049713">
    <property type="entry name" value="Pr6Pr-like"/>
</dbReference>
<sequence>MTGTARLAALIVALLAWAGLIAQFIVSLEINDGRFGLTFWVLARYFTILTNLLVALTFTAIAASGGRAPAGWTAALTLWILIVGVVYHTLLADYSKTGLDFFADHATHTFVPLLTALWWFAFARHVAFPWRLAVIWLIWPLLYVSYALIRGAFDGIYPYFFIDLGVFTPQQVALNSVGLCLAFWLAGLVMIAVARARARV</sequence>
<dbReference type="RefSeq" id="WP_218390220.1">
    <property type="nucleotide sequence ID" value="NZ_JAHUZE010000001.1"/>
</dbReference>
<feature type="transmembrane region" description="Helical" evidence="1">
    <location>
        <begin position="70"/>
        <end position="90"/>
    </location>
</feature>
<evidence type="ECO:0000313" key="2">
    <source>
        <dbReference type="EMBL" id="MBV7377327.1"/>
    </source>
</evidence>
<feature type="transmembrane region" description="Helical" evidence="1">
    <location>
        <begin position="38"/>
        <end position="63"/>
    </location>
</feature>
<keyword evidence="3" id="KW-1185">Reference proteome</keyword>
<feature type="transmembrane region" description="Helical" evidence="1">
    <location>
        <begin position="173"/>
        <end position="194"/>
    </location>
</feature>
<gene>
    <name evidence="2" type="ORF">KJP28_00210</name>
</gene>
<proteinExistence type="predicted"/>
<accession>A0ABS6SYV4</accession>
<reference evidence="2 3" key="1">
    <citation type="submission" date="2021-05" db="EMBL/GenBank/DDBJ databases">
        <title>Culturable bacteria isolated from Daya Bay.</title>
        <authorList>
            <person name="Zheng W."/>
            <person name="Yu S."/>
            <person name="Huang Y."/>
        </authorList>
    </citation>
    <scope>NUCLEOTIDE SEQUENCE [LARGE SCALE GENOMIC DNA]</scope>
    <source>
        <strain evidence="2 3">DP4N28-5</strain>
    </source>
</reference>
<protein>
    <submittedName>
        <fullName evidence="2">Pr6Pr family membrane protein</fullName>
    </submittedName>
</protein>
<evidence type="ECO:0000256" key="1">
    <source>
        <dbReference type="SAM" id="Phobius"/>
    </source>
</evidence>
<keyword evidence="1" id="KW-1133">Transmembrane helix</keyword>
<keyword evidence="1" id="KW-0812">Transmembrane</keyword>
<dbReference type="NCBIfam" id="NF038065">
    <property type="entry name" value="Pr6Pr"/>
    <property type="match status" value="1"/>
</dbReference>
<keyword evidence="1" id="KW-0472">Membrane</keyword>
<feature type="transmembrane region" description="Helical" evidence="1">
    <location>
        <begin position="133"/>
        <end position="153"/>
    </location>
</feature>